<feature type="region of interest" description="Disordered" evidence="1">
    <location>
        <begin position="56"/>
        <end position="78"/>
    </location>
</feature>
<organism evidence="2 3">
    <name type="scientific">Amycolatopsis carbonis</name>
    <dbReference type="NCBI Taxonomy" id="715471"/>
    <lineage>
        <taxon>Bacteria</taxon>
        <taxon>Bacillati</taxon>
        <taxon>Actinomycetota</taxon>
        <taxon>Actinomycetes</taxon>
        <taxon>Pseudonocardiales</taxon>
        <taxon>Pseudonocardiaceae</taxon>
        <taxon>Amycolatopsis</taxon>
    </lineage>
</organism>
<evidence type="ECO:0000313" key="2">
    <source>
        <dbReference type="EMBL" id="WIX82133.1"/>
    </source>
</evidence>
<dbReference type="RefSeq" id="WP_285972710.1">
    <property type="nucleotide sequence ID" value="NZ_CP127294.1"/>
</dbReference>
<accession>A0A9Y2MZ02</accession>
<gene>
    <name evidence="2" type="ORF">QRX50_15925</name>
</gene>
<sequence>MSSPTTPTMLRSCSAIRLSCRATATPCRIPSPPFATSTRTIGSADAVAVSCRSCATATPSSDSRSAVRPSGVPLDDVSASRSTSVMYGRSGCTSCSSAARRFWSVITESTCRMVSSAGWYTENEPSEIPTHSVPVHVSHSLDVPQWLVR</sequence>
<keyword evidence="3" id="KW-1185">Reference proteome</keyword>
<proteinExistence type="predicted"/>
<protein>
    <submittedName>
        <fullName evidence="2">Uncharacterized protein</fullName>
    </submittedName>
</protein>
<dbReference type="KEGG" id="acab:QRX50_15925"/>
<dbReference type="Proteomes" id="UP001236014">
    <property type="component" value="Chromosome"/>
</dbReference>
<evidence type="ECO:0000313" key="3">
    <source>
        <dbReference type="Proteomes" id="UP001236014"/>
    </source>
</evidence>
<reference evidence="2 3" key="1">
    <citation type="submission" date="2023-06" db="EMBL/GenBank/DDBJ databases">
        <authorList>
            <person name="Oyuntsetseg B."/>
            <person name="Kim S.B."/>
        </authorList>
    </citation>
    <scope>NUCLEOTIDE SEQUENCE [LARGE SCALE GENOMIC DNA]</scope>
    <source>
        <strain evidence="2 3">2-15</strain>
    </source>
</reference>
<dbReference type="AlphaFoldDB" id="A0A9Y2MZ02"/>
<name>A0A9Y2MZ02_9PSEU</name>
<dbReference type="EMBL" id="CP127294">
    <property type="protein sequence ID" value="WIX82133.1"/>
    <property type="molecule type" value="Genomic_DNA"/>
</dbReference>
<evidence type="ECO:0000256" key="1">
    <source>
        <dbReference type="SAM" id="MobiDB-lite"/>
    </source>
</evidence>